<dbReference type="EMBL" id="HBUE01140018">
    <property type="protein sequence ID" value="CAG6500321.1"/>
    <property type="molecule type" value="Transcribed_RNA"/>
</dbReference>
<name>A0A8D8GA18_CULPI</name>
<dbReference type="AlphaFoldDB" id="A0A8D8GA18"/>
<protein>
    <submittedName>
        <fullName evidence="1">(northern house mosquito) hypothetical protein</fullName>
    </submittedName>
</protein>
<organism evidence="1">
    <name type="scientific">Culex pipiens</name>
    <name type="common">House mosquito</name>
    <dbReference type="NCBI Taxonomy" id="7175"/>
    <lineage>
        <taxon>Eukaryota</taxon>
        <taxon>Metazoa</taxon>
        <taxon>Ecdysozoa</taxon>
        <taxon>Arthropoda</taxon>
        <taxon>Hexapoda</taxon>
        <taxon>Insecta</taxon>
        <taxon>Pterygota</taxon>
        <taxon>Neoptera</taxon>
        <taxon>Endopterygota</taxon>
        <taxon>Diptera</taxon>
        <taxon>Nematocera</taxon>
        <taxon>Culicoidea</taxon>
        <taxon>Culicidae</taxon>
        <taxon>Culicinae</taxon>
        <taxon>Culicini</taxon>
        <taxon>Culex</taxon>
        <taxon>Culex</taxon>
    </lineage>
</organism>
<sequence>MFVPAAEGTAGFAADSVRSGRVYADHLPGDFEPDVPGGLPSQVVGVQLLLPAESVSAAVRGHFGAAPAGGTDCRVQYDRVHDHTGTVPAAGVFVRGGHLHGRGGAGRVEGFAADVVELASGKCVGRVDYVREDGPGA</sequence>
<evidence type="ECO:0000313" key="1">
    <source>
        <dbReference type="EMBL" id="CAG6500321.1"/>
    </source>
</evidence>
<proteinExistence type="predicted"/>
<accession>A0A8D8GA18</accession>
<reference evidence="1" key="1">
    <citation type="submission" date="2021-05" db="EMBL/GenBank/DDBJ databases">
        <authorList>
            <person name="Alioto T."/>
            <person name="Alioto T."/>
            <person name="Gomez Garrido J."/>
        </authorList>
    </citation>
    <scope>NUCLEOTIDE SEQUENCE</scope>
</reference>